<evidence type="ECO:0000256" key="8">
    <source>
        <dbReference type="ARBA" id="ARBA00022989"/>
    </source>
</evidence>
<gene>
    <name evidence="13" type="ORF">AMD01_03320</name>
</gene>
<dbReference type="CDD" id="cd07325">
    <property type="entry name" value="M48_Ste24p_like"/>
    <property type="match status" value="1"/>
</dbReference>
<keyword evidence="3 11" id="KW-0645">Protease</keyword>
<comment type="similarity">
    <text evidence="11">Belongs to the peptidase M48 family.</text>
</comment>
<dbReference type="GO" id="GO:0046872">
    <property type="term" value="F:metal ion binding"/>
    <property type="evidence" value="ECO:0007669"/>
    <property type="project" value="UniProtKB-KW"/>
</dbReference>
<evidence type="ECO:0000256" key="5">
    <source>
        <dbReference type="ARBA" id="ARBA00022723"/>
    </source>
</evidence>
<evidence type="ECO:0000256" key="1">
    <source>
        <dbReference type="ARBA" id="ARBA00004651"/>
    </source>
</evidence>
<organism evidence="13 14">
    <name type="scientific">Priestia koreensis</name>
    <dbReference type="NCBI Taxonomy" id="284581"/>
    <lineage>
        <taxon>Bacteria</taxon>
        <taxon>Bacillati</taxon>
        <taxon>Bacillota</taxon>
        <taxon>Bacilli</taxon>
        <taxon>Bacillales</taxon>
        <taxon>Bacillaceae</taxon>
        <taxon>Priestia</taxon>
    </lineage>
</organism>
<evidence type="ECO:0000256" key="7">
    <source>
        <dbReference type="ARBA" id="ARBA00022833"/>
    </source>
</evidence>
<keyword evidence="10" id="KW-0472">Membrane</keyword>
<feature type="domain" description="Peptidase M48" evidence="12">
    <location>
        <begin position="66"/>
        <end position="152"/>
    </location>
</feature>
<keyword evidence="14" id="KW-1185">Reference proteome</keyword>
<dbReference type="PANTHER" id="PTHR43221:SF1">
    <property type="entry name" value="PROTEASE HTPX"/>
    <property type="match status" value="1"/>
</dbReference>
<dbReference type="Proteomes" id="UP000037558">
    <property type="component" value="Unassembled WGS sequence"/>
</dbReference>
<evidence type="ECO:0000256" key="6">
    <source>
        <dbReference type="ARBA" id="ARBA00022801"/>
    </source>
</evidence>
<keyword evidence="8" id="KW-1133">Transmembrane helix</keyword>
<dbReference type="PATRIC" id="fig|284581.3.peg.954"/>
<dbReference type="Gene3D" id="3.30.2010.10">
    <property type="entry name" value="Metalloproteases ('zincins'), catalytic domain"/>
    <property type="match status" value="1"/>
</dbReference>
<keyword evidence="4" id="KW-0812">Transmembrane</keyword>
<evidence type="ECO:0000256" key="10">
    <source>
        <dbReference type="ARBA" id="ARBA00023136"/>
    </source>
</evidence>
<sequence length="268" mass="30594">MHRQLVHDKEKIYFILCLIVSIIIYFLLIFSIVGIIVLILGLFISWWTHGLIMGSIRRNGVRLTEKQYPDIHKKAAKMIEEMDLIRLPHIFIVQSEGALNAFATRFFGRNFVVLYSNIVEIAAEGHDEELQFVIAHELAHIKQNHIVKNILILPAMWVPYLGSAYSRACEYTCDRMASAYIKNEQAAVHALGVLAVGTPLSINLNVKEYIATSMRETGLFVWMSEKLSTHPPLPKRIKAVQNFYTYPESYGVPASFLHSTQQTISFDK</sequence>
<dbReference type="PANTHER" id="PTHR43221">
    <property type="entry name" value="PROTEASE HTPX"/>
    <property type="match status" value="1"/>
</dbReference>
<protein>
    <submittedName>
        <fullName evidence="13">Peptidase M48</fullName>
    </submittedName>
</protein>
<comment type="caution">
    <text evidence="13">The sequence shown here is derived from an EMBL/GenBank/DDBJ whole genome shotgun (WGS) entry which is preliminary data.</text>
</comment>
<name>A0A0M0LIH2_9BACI</name>
<dbReference type="STRING" id="284581.AMD01_03320"/>
<accession>A0A0M0LIH2</accession>
<keyword evidence="2" id="KW-1003">Cell membrane</keyword>
<proteinExistence type="inferred from homology"/>
<evidence type="ECO:0000256" key="4">
    <source>
        <dbReference type="ARBA" id="ARBA00022692"/>
    </source>
</evidence>
<dbReference type="InterPro" id="IPR001915">
    <property type="entry name" value="Peptidase_M48"/>
</dbReference>
<evidence type="ECO:0000259" key="12">
    <source>
        <dbReference type="Pfam" id="PF01435"/>
    </source>
</evidence>
<dbReference type="GO" id="GO:0004222">
    <property type="term" value="F:metalloendopeptidase activity"/>
    <property type="evidence" value="ECO:0007669"/>
    <property type="project" value="InterPro"/>
</dbReference>
<dbReference type="AlphaFoldDB" id="A0A0M0LIH2"/>
<reference evidence="14" key="1">
    <citation type="submission" date="2015-08" db="EMBL/GenBank/DDBJ databases">
        <title>Fjat-14210 dsm16467.</title>
        <authorList>
            <person name="Liu B."/>
            <person name="Wang J."/>
            <person name="Zhu Y."/>
            <person name="Liu G."/>
            <person name="Chen Q."/>
            <person name="Chen Z."/>
            <person name="Lan J."/>
            <person name="Che J."/>
            <person name="Ge C."/>
            <person name="Shi H."/>
            <person name="Pan Z."/>
            <person name="Liu X."/>
        </authorList>
    </citation>
    <scope>NUCLEOTIDE SEQUENCE [LARGE SCALE GENOMIC DNA]</scope>
    <source>
        <strain evidence="14">DSM 16467</strain>
    </source>
</reference>
<dbReference type="RefSeq" id="WP_053399954.1">
    <property type="nucleotide sequence ID" value="NZ_JAUKEN010000002.1"/>
</dbReference>
<keyword evidence="7 11" id="KW-0862">Zinc</keyword>
<evidence type="ECO:0000313" key="14">
    <source>
        <dbReference type="Proteomes" id="UP000037558"/>
    </source>
</evidence>
<comment type="subcellular location">
    <subcellularLocation>
        <location evidence="1">Cell membrane</location>
        <topology evidence="1">Multi-pass membrane protein</topology>
    </subcellularLocation>
</comment>
<evidence type="ECO:0000256" key="3">
    <source>
        <dbReference type="ARBA" id="ARBA00022670"/>
    </source>
</evidence>
<feature type="domain" description="Peptidase M48" evidence="12">
    <location>
        <begin position="160"/>
        <end position="242"/>
    </location>
</feature>
<dbReference type="GO" id="GO:0006508">
    <property type="term" value="P:proteolysis"/>
    <property type="evidence" value="ECO:0007669"/>
    <property type="project" value="UniProtKB-KW"/>
</dbReference>
<evidence type="ECO:0000256" key="9">
    <source>
        <dbReference type="ARBA" id="ARBA00023049"/>
    </source>
</evidence>
<evidence type="ECO:0000313" key="13">
    <source>
        <dbReference type="EMBL" id="KOO50781.1"/>
    </source>
</evidence>
<keyword evidence="9 11" id="KW-0482">Metalloprotease</keyword>
<evidence type="ECO:0000256" key="11">
    <source>
        <dbReference type="RuleBase" id="RU003983"/>
    </source>
</evidence>
<dbReference type="EMBL" id="LILC01000002">
    <property type="protein sequence ID" value="KOO50781.1"/>
    <property type="molecule type" value="Genomic_DNA"/>
</dbReference>
<evidence type="ECO:0000256" key="2">
    <source>
        <dbReference type="ARBA" id="ARBA00022475"/>
    </source>
</evidence>
<keyword evidence="6 11" id="KW-0378">Hydrolase</keyword>
<dbReference type="GO" id="GO:0005886">
    <property type="term" value="C:plasma membrane"/>
    <property type="evidence" value="ECO:0007669"/>
    <property type="project" value="UniProtKB-SubCell"/>
</dbReference>
<dbReference type="Pfam" id="PF01435">
    <property type="entry name" value="Peptidase_M48"/>
    <property type="match status" value="2"/>
</dbReference>
<dbReference type="InterPro" id="IPR050083">
    <property type="entry name" value="HtpX_protease"/>
</dbReference>
<comment type="cofactor">
    <cofactor evidence="11">
        <name>Zn(2+)</name>
        <dbReference type="ChEBI" id="CHEBI:29105"/>
    </cofactor>
    <text evidence="11">Binds 1 zinc ion per subunit.</text>
</comment>
<keyword evidence="5" id="KW-0479">Metal-binding</keyword>